<dbReference type="Proteomes" id="UP001295684">
    <property type="component" value="Unassembled WGS sequence"/>
</dbReference>
<evidence type="ECO:0000313" key="1">
    <source>
        <dbReference type="EMBL" id="CAI2362129.1"/>
    </source>
</evidence>
<dbReference type="EMBL" id="CAMPGE010003300">
    <property type="protein sequence ID" value="CAI2362129.1"/>
    <property type="molecule type" value="Genomic_DNA"/>
</dbReference>
<comment type="caution">
    <text evidence="1">The sequence shown here is derived from an EMBL/GenBank/DDBJ whole genome shotgun (WGS) entry which is preliminary data.</text>
</comment>
<gene>
    <name evidence="1" type="ORF">ECRASSUSDP1_LOCUS3449</name>
</gene>
<dbReference type="AlphaFoldDB" id="A0AAD1X611"/>
<sequence>MNSEKSSKPVSAIQDIWDDERQIIEDDDCSPQLPKMTKQFSNTLKNNKGKANKDDFKPVIWNTSPEGYAFEPIHHVHIAQGTKNDEIRIKYRQRCNRTKPRTYDLSLSQKWACCTIGKKANKSLRRIPSSDILRNLLT</sequence>
<accession>A0AAD1X611</accession>
<protein>
    <submittedName>
        <fullName evidence="1">Uncharacterized protein</fullName>
    </submittedName>
</protein>
<reference evidence="1" key="1">
    <citation type="submission" date="2023-07" db="EMBL/GenBank/DDBJ databases">
        <authorList>
            <consortium name="AG Swart"/>
            <person name="Singh M."/>
            <person name="Singh A."/>
            <person name="Seah K."/>
            <person name="Emmerich C."/>
        </authorList>
    </citation>
    <scope>NUCLEOTIDE SEQUENCE</scope>
    <source>
        <strain evidence="1">DP1</strain>
    </source>
</reference>
<evidence type="ECO:0000313" key="2">
    <source>
        <dbReference type="Proteomes" id="UP001295684"/>
    </source>
</evidence>
<proteinExistence type="predicted"/>
<name>A0AAD1X611_EUPCR</name>
<organism evidence="1 2">
    <name type="scientific">Euplotes crassus</name>
    <dbReference type="NCBI Taxonomy" id="5936"/>
    <lineage>
        <taxon>Eukaryota</taxon>
        <taxon>Sar</taxon>
        <taxon>Alveolata</taxon>
        <taxon>Ciliophora</taxon>
        <taxon>Intramacronucleata</taxon>
        <taxon>Spirotrichea</taxon>
        <taxon>Hypotrichia</taxon>
        <taxon>Euplotida</taxon>
        <taxon>Euplotidae</taxon>
        <taxon>Moneuplotes</taxon>
    </lineage>
</organism>
<keyword evidence="2" id="KW-1185">Reference proteome</keyword>